<dbReference type="AlphaFoldDB" id="X0ZBX2"/>
<evidence type="ECO:0000256" key="1">
    <source>
        <dbReference type="SAM" id="MobiDB-lite"/>
    </source>
</evidence>
<accession>X0ZBX2</accession>
<dbReference type="EMBL" id="BART01003361">
    <property type="protein sequence ID" value="GAG55732.1"/>
    <property type="molecule type" value="Genomic_DNA"/>
</dbReference>
<comment type="caution">
    <text evidence="2">The sequence shown here is derived from an EMBL/GenBank/DDBJ whole genome shotgun (WGS) entry which is preliminary data.</text>
</comment>
<reference evidence="2" key="1">
    <citation type="journal article" date="2014" name="Front. Microbiol.">
        <title>High frequency of phylogenetically diverse reductive dehalogenase-homologous genes in deep subseafloor sedimentary metagenomes.</title>
        <authorList>
            <person name="Kawai M."/>
            <person name="Futagami T."/>
            <person name="Toyoda A."/>
            <person name="Takaki Y."/>
            <person name="Nishi S."/>
            <person name="Hori S."/>
            <person name="Arai W."/>
            <person name="Tsubouchi T."/>
            <person name="Morono Y."/>
            <person name="Uchiyama I."/>
            <person name="Ito T."/>
            <person name="Fujiyama A."/>
            <person name="Inagaki F."/>
            <person name="Takami H."/>
        </authorList>
    </citation>
    <scope>NUCLEOTIDE SEQUENCE</scope>
    <source>
        <strain evidence="2">Expedition CK06-06</strain>
    </source>
</reference>
<evidence type="ECO:0000313" key="2">
    <source>
        <dbReference type="EMBL" id="GAG55732.1"/>
    </source>
</evidence>
<proteinExistence type="predicted"/>
<feature type="region of interest" description="Disordered" evidence="1">
    <location>
        <begin position="289"/>
        <end position="311"/>
    </location>
</feature>
<feature type="non-terminal residue" evidence="2">
    <location>
        <position position="1"/>
    </location>
</feature>
<gene>
    <name evidence="2" type="ORF">S01H4_09354</name>
</gene>
<protein>
    <submittedName>
        <fullName evidence="2">Uncharacterized protein</fullName>
    </submittedName>
</protein>
<sequence>ELADKQTNYIFVNFVGGPKFDVTTDRTAIELNRQFTLGRVYRDGNDTHIIQSGVKLPNFLRKDHERLLAVRNFERASGGVISESGNRYLDSTGGIFYLGTNKITTTEKDTNNGDTFTRHYHAAGPVWTSDIKSQIAEGGAGFYKYDDGTQLQNLSNNKYGVFWVFIDYDGHLHVVVGRGDYTLLGAQEALVPALPNIVNDFSKLAAKIILLEDGTNFIAVQGAYETLFPMNGGINHNDLGGIQGGAADDYYHLTSAEETAATRDATNAVKGLATAAQITKLEGIATGANVTGDNPPQAHKTSHESGGGDAIKLDDLAAPDDNVDLDFSITKHGLTPKGTNVGKFLKDDGSWGVPAGGDAVKKTIEGRIQA</sequence>
<name>X0ZBX2_9ZZZZ</name>
<organism evidence="2">
    <name type="scientific">marine sediment metagenome</name>
    <dbReference type="NCBI Taxonomy" id="412755"/>
    <lineage>
        <taxon>unclassified sequences</taxon>
        <taxon>metagenomes</taxon>
        <taxon>ecological metagenomes</taxon>
    </lineage>
</organism>
<feature type="non-terminal residue" evidence="2">
    <location>
        <position position="370"/>
    </location>
</feature>